<reference evidence="1" key="2">
    <citation type="journal article" date="2015" name="Data Brief">
        <title>Shoot transcriptome of the giant reed, Arundo donax.</title>
        <authorList>
            <person name="Barrero R.A."/>
            <person name="Guerrero F.D."/>
            <person name="Moolhuijzen P."/>
            <person name="Goolsby J.A."/>
            <person name="Tidwell J."/>
            <person name="Bellgard S.E."/>
            <person name="Bellgard M.I."/>
        </authorList>
    </citation>
    <scope>NUCLEOTIDE SEQUENCE</scope>
    <source>
        <tissue evidence="1">Shoot tissue taken approximately 20 cm above the soil surface</tissue>
    </source>
</reference>
<dbReference type="AlphaFoldDB" id="A0A0A9C5V9"/>
<evidence type="ECO:0000313" key="1">
    <source>
        <dbReference type="EMBL" id="JAD66902.1"/>
    </source>
</evidence>
<accession>A0A0A9C5V9</accession>
<reference evidence="1" key="1">
    <citation type="submission" date="2014-09" db="EMBL/GenBank/DDBJ databases">
        <authorList>
            <person name="Magalhaes I.L.F."/>
            <person name="Oliveira U."/>
            <person name="Santos F.R."/>
            <person name="Vidigal T.H.D.A."/>
            <person name="Brescovit A.D."/>
            <person name="Santos A.J."/>
        </authorList>
    </citation>
    <scope>NUCLEOTIDE SEQUENCE</scope>
    <source>
        <tissue evidence="1">Shoot tissue taken approximately 20 cm above the soil surface</tissue>
    </source>
</reference>
<dbReference type="EMBL" id="GBRH01230993">
    <property type="protein sequence ID" value="JAD66902.1"/>
    <property type="molecule type" value="Transcribed_RNA"/>
</dbReference>
<proteinExistence type="predicted"/>
<name>A0A0A9C5V9_ARUDO</name>
<organism evidence="1">
    <name type="scientific">Arundo donax</name>
    <name type="common">Giant reed</name>
    <name type="synonym">Donax arundinaceus</name>
    <dbReference type="NCBI Taxonomy" id="35708"/>
    <lineage>
        <taxon>Eukaryota</taxon>
        <taxon>Viridiplantae</taxon>
        <taxon>Streptophyta</taxon>
        <taxon>Embryophyta</taxon>
        <taxon>Tracheophyta</taxon>
        <taxon>Spermatophyta</taxon>
        <taxon>Magnoliopsida</taxon>
        <taxon>Liliopsida</taxon>
        <taxon>Poales</taxon>
        <taxon>Poaceae</taxon>
        <taxon>PACMAD clade</taxon>
        <taxon>Arundinoideae</taxon>
        <taxon>Arundineae</taxon>
        <taxon>Arundo</taxon>
    </lineage>
</organism>
<protein>
    <submittedName>
        <fullName evidence="1">Uncharacterized protein</fullName>
    </submittedName>
</protein>
<sequence>MVLLLTPSQRGMNPPIPHRRPHVICNAV</sequence>